<dbReference type="InterPro" id="IPR012337">
    <property type="entry name" value="RNaseH-like_sf"/>
</dbReference>
<keyword evidence="11" id="KW-1185">Reference proteome</keyword>
<dbReference type="CDD" id="cd09279">
    <property type="entry name" value="RNase_HI_like"/>
    <property type="match status" value="1"/>
</dbReference>
<keyword evidence="6 10" id="KW-0695">RNA-directed DNA polymerase</keyword>
<dbReference type="InterPro" id="IPR043502">
    <property type="entry name" value="DNA/RNA_pol_sf"/>
</dbReference>
<evidence type="ECO:0000256" key="1">
    <source>
        <dbReference type="ARBA" id="ARBA00022679"/>
    </source>
</evidence>
<keyword evidence="4" id="KW-0255">Endonuclease</keyword>
<evidence type="ECO:0000256" key="7">
    <source>
        <dbReference type="SAM" id="MobiDB-lite"/>
    </source>
</evidence>
<organism evidence="10 11">
    <name type="scientific">Tanacetum coccineum</name>
    <dbReference type="NCBI Taxonomy" id="301880"/>
    <lineage>
        <taxon>Eukaryota</taxon>
        <taxon>Viridiplantae</taxon>
        <taxon>Streptophyta</taxon>
        <taxon>Embryophyta</taxon>
        <taxon>Tracheophyta</taxon>
        <taxon>Spermatophyta</taxon>
        <taxon>Magnoliopsida</taxon>
        <taxon>eudicotyledons</taxon>
        <taxon>Gunneridae</taxon>
        <taxon>Pentapetalae</taxon>
        <taxon>asterids</taxon>
        <taxon>campanulids</taxon>
        <taxon>Asterales</taxon>
        <taxon>Asteraceae</taxon>
        <taxon>Asteroideae</taxon>
        <taxon>Anthemideae</taxon>
        <taxon>Anthemidinae</taxon>
        <taxon>Tanacetum</taxon>
    </lineage>
</organism>
<feature type="domain" description="RNase H type-1" evidence="8">
    <location>
        <begin position="621"/>
        <end position="729"/>
    </location>
</feature>
<feature type="compositionally biased region" description="Low complexity" evidence="7">
    <location>
        <begin position="96"/>
        <end position="111"/>
    </location>
</feature>
<dbReference type="Gene3D" id="3.10.10.10">
    <property type="entry name" value="HIV Type 1 Reverse Transcriptase, subunit A, domain 1"/>
    <property type="match status" value="1"/>
</dbReference>
<dbReference type="InterPro" id="IPR043128">
    <property type="entry name" value="Rev_trsase/Diguanyl_cyclase"/>
</dbReference>
<dbReference type="Pfam" id="PF17917">
    <property type="entry name" value="RT_RNaseH"/>
    <property type="match status" value="1"/>
</dbReference>
<evidence type="ECO:0000259" key="8">
    <source>
        <dbReference type="Pfam" id="PF13456"/>
    </source>
</evidence>
<keyword evidence="2" id="KW-0548">Nucleotidyltransferase</keyword>
<proteinExistence type="predicted"/>
<dbReference type="InterPro" id="IPR036397">
    <property type="entry name" value="RNaseH_sf"/>
</dbReference>
<dbReference type="PANTHER" id="PTHR48475:SF2">
    <property type="entry name" value="RIBONUCLEASE H"/>
    <property type="match status" value="1"/>
</dbReference>
<dbReference type="InterPro" id="IPR002156">
    <property type="entry name" value="RNaseH_domain"/>
</dbReference>
<gene>
    <name evidence="10" type="ORF">Tco_1082999</name>
</gene>
<dbReference type="SUPFAM" id="SSF53098">
    <property type="entry name" value="Ribonuclease H-like"/>
    <property type="match status" value="1"/>
</dbReference>
<dbReference type="EMBL" id="BQNB010020268">
    <property type="protein sequence ID" value="GJT94154.1"/>
    <property type="molecule type" value="Genomic_DNA"/>
</dbReference>
<dbReference type="SUPFAM" id="SSF56672">
    <property type="entry name" value="DNA/RNA polymerases"/>
    <property type="match status" value="1"/>
</dbReference>
<reference evidence="10" key="2">
    <citation type="submission" date="2022-01" db="EMBL/GenBank/DDBJ databases">
        <authorList>
            <person name="Yamashiro T."/>
            <person name="Shiraishi A."/>
            <person name="Satake H."/>
            <person name="Nakayama K."/>
        </authorList>
    </citation>
    <scope>NUCLEOTIDE SEQUENCE</scope>
</reference>
<dbReference type="Gene3D" id="3.30.420.10">
    <property type="entry name" value="Ribonuclease H-like superfamily/Ribonuclease H"/>
    <property type="match status" value="1"/>
</dbReference>
<name>A0ABQ5I3A1_9ASTR</name>
<reference evidence="10" key="1">
    <citation type="journal article" date="2022" name="Int. J. Mol. Sci.">
        <title>Draft Genome of Tanacetum Coccineum: Genomic Comparison of Closely Related Tanacetum-Family Plants.</title>
        <authorList>
            <person name="Yamashiro T."/>
            <person name="Shiraishi A."/>
            <person name="Nakayama K."/>
            <person name="Satake H."/>
        </authorList>
    </citation>
    <scope>NUCLEOTIDE SEQUENCE</scope>
</reference>
<dbReference type="PANTHER" id="PTHR48475">
    <property type="entry name" value="RIBONUCLEASE H"/>
    <property type="match status" value="1"/>
</dbReference>
<evidence type="ECO:0000313" key="11">
    <source>
        <dbReference type="Proteomes" id="UP001151760"/>
    </source>
</evidence>
<evidence type="ECO:0000256" key="2">
    <source>
        <dbReference type="ARBA" id="ARBA00022695"/>
    </source>
</evidence>
<evidence type="ECO:0000256" key="3">
    <source>
        <dbReference type="ARBA" id="ARBA00022722"/>
    </source>
</evidence>
<evidence type="ECO:0000256" key="5">
    <source>
        <dbReference type="ARBA" id="ARBA00022801"/>
    </source>
</evidence>
<evidence type="ECO:0000256" key="6">
    <source>
        <dbReference type="ARBA" id="ARBA00022918"/>
    </source>
</evidence>
<evidence type="ECO:0000313" key="10">
    <source>
        <dbReference type="EMBL" id="GJT94154.1"/>
    </source>
</evidence>
<keyword evidence="1" id="KW-0808">Transferase</keyword>
<accession>A0ABQ5I3A1</accession>
<comment type="caution">
    <text evidence="10">The sequence shown here is derived from an EMBL/GenBank/DDBJ whole genome shotgun (WGS) entry which is preliminary data.</text>
</comment>
<keyword evidence="5" id="KW-0378">Hydrolase</keyword>
<feature type="region of interest" description="Disordered" evidence="7">
    <location>
        <begin position="92"/>
        <end position="113"/>
    </location>
</feature>
<feature type="domain" description="Reverse transcriptase RNase H-like" evidence="9">
    <location>
        <begin position="472"/>
        <end position="564"/>
    </location>
</feature>
<dbReference type="GO" id="GO:0003964">
    <property type="term" value="F:RNA-directed DNA polymerase activity"/>
    <property type="evidence" value="ECO:0007669"/>
    <property type="project" value="UniProtKB-KW"/>
</dbReference>
<sequence>MFDGELGGVLNSDMPLTQEVNHLRLDSLTKLPSEILATELQLQLPPCPRTVAPSKKENLDRYCDYHGNDCYHLKRQLKAALESEKLNHLVKDVRQRGNNRGRQPGNNNGRGKVINMIQEGGECQKRKSWRSQAEEWINIPITFPPVPTDDVSDDPLIIEAEVEGYLVRRMFVDQGAAVQVMFEYCFDNLSPAIKARLTPTQTELVSFFGKQLIPIGKVELEVKFGGGGLFRKTMLKFTVVRASSLYNIILGHMGMRELRAVSSTVHAMVKLPTPRGIATLVARTTPVYKCRWSEKKMVKHDERIEVRELEGLEESEEEKVLVNPAFPEQTVMIGTQFSAECRERLISLLKNNMDVFAWQTSDMVGVPRRVIKHAPNVNIFVPPVAQKRRVVGTEKRRAVTKEVEEWVKAGIGYHQIQMSEDDEEKTAFYTDQGTYCYTKMPFGLKNAGVTYQRLVDLDFQTQLGRNLEACVDEVVIKISGVLVADRKEKQTPIRYVSQTLHEAERNYAPLEKLALCLLHLSRRLRRYFEAHPIRVITDQPIKQILNKSEVSRKLSKYAIELGAYNIMYVPRNAIKGQVLAYFINEIPVGTKHLEICSLTNKESSKEWTLYTDGVSSPKGVEAGLILIDPSGTEYTYGIRLTFPSTNSEAEYEALLAGLWITRKMKVQALKVKVDSKLVACQMNAEFVESSKGMAKYLAKAKEHAALFKKFSIRNIPRNQNQKADVLSKLASVAFNHLIKGVLVEVLNAKSMDAQEVNTIVEEEDN</sequence>
<dbReference type="Pfam" id="PF13456">
    <property type="entry name" value="RVT_3"/>
    <property type="match status" value="1"/>
</dbReference>
<evidence type="ECO:0000259" key="9">
    <source>
        <dbReference type="Pfam" id="PF17917"/>
    </source>
</evidence>
<dbReference type="Proteomes" id="UP001151760">
    <property type="component" value="Unassembled WGS sequence"/>
</dbReference>
<dbReference type="InterPro" id="IPR041373">
    <property type="entry name" value="RT_RNaseH"/>
</dbReference>
<evidence type="ECO:0000256" key="4">
    <source>
        <dbReference type="ARBA" id="ARBA00022759"/>
    </source>
</evidence>
<dbReference type="Gene3D" id="3.30.70.270">
    <property type="match status" value="1"/>
</dbReference>
<protein>
    <submittedName>
        <fullName evidence="10">Reverse transcriptase domain-containing protein</fullName>
    </submittedName>
</protein>
<keyword evidence="3" id="KW-0540">Nuclease</keyword>